<sequence>MEFEDAEFDLNWMKAKNFIIVGIVLLFLGISMLLFIAATFSYMGDHWRTVSIIGEYCILLFIPALIIGGASIIFGLVKR</sequence>
<keyword evidence="1" id="KW-0472">Membrane</keyword>
<keyword evidence="1" id="KW-1133">Transmembrane helix</keyword>
<keyword evidence="1" id="KW-0812">Transmembrane</keyword>
<name>A0ABP7PDX2_9SPHI</name>
<feature type="transmembrane region" description="Helical" evidence="1">
    <location>
        <begin position="18"/>
        <end position="44"/>
    </location>
</feature>
<evidence type="ECO:0000313" key="3">
    <source>
        <dbReference type="Proteomes" id="UP001501081"/>
    </source>
</evidence>
<keyword evidence="3" id="KW-1185">Reference proteome</keyword>
<dbReference type="Proteomes" id="UP001501081">
    <property type="component" value="Unassembled WGS sequence"/>
</dbReference>
<gene>
    <name evidence="2" type="ORF">GCM10022246_16390</name>
</gene>
<feature type="transmembrane region" description="Helical" evidence="1">
    <location>
        <begin position="56"/>
        <end position="77"/>
    </location>
</feature>
<accession>A0ABP7PDX2</accession>
<comment type="caution">
    <text evidence="2">The sequence shown here is derived from an EMBL/GenBank/DDBJ whole genome shotgun (WGS) entry which is preliminary data.</text>
</comment>
<evidence type="ECO:0000256" key="1">
    <source>
        <dbReference type="SAM" id="Phobius"/>
    </source>
</evidence>
<reference evidence="3" key="1">
    <citation type="journal article" date="2019" name="Int. J. Syst. Evol. Microbiol.">
        <title>The Global Catalogue of Microorganisms (GCM) 10K type strain sequencing project: providing services to taxonomists for standard genome sequencing and annotation.</title>
        <authorList>
            <consortium name="The Broad Institute Genomics Platform"/>
            <consortium name="The Broad Institute Genome Sequencing Center for Infectious Disease"/>
            <person name="Wu L."/>
            <person name="Ma J."/>
        </authorList>
    </citation>
    <scope>NUCLEOTIDE SEQUENCE [LARGE SCALE GENOMIC DNA]</scope>
    <source>
        <strain evidence="3">JCM 17338</strain>
    </source>
</reference>
<dbReference type="EMBL" id="BAABAK010000009">
    <property type="protein sequence ID" value="GAA3963897.1"/>
    <property type="molecule type" value="Genomic_DNA"/>
</dbReference>
<evidence type="ECO:0000313" key="2">
    <source>
        <dbReference type="EMBL" id="GAA3963897.1"/>
    </source>
</evidence>
<protein>
    <recommendedName>
        <fullName evidence="4">DUF3098 domain-containing protein</fullName>
    </recommendedName>
</protein>
<evidence type="ECO:0008006" key="4">
    <source>
        <dbReference type="Google" id="ProtNLM"/>
    </source>
</evidence>
<proteinExistence type="predicted"/>
<organism evidence="2 3">
    <name type="scientific">Pedobacter ginsengiterrae</name>
    <dbReference type="NCBI Taxonomy" id="871696"/>
    <lineage>
        <taxon>Bacteria</taxon>
        <taxon>Pseudomonadati</taxon>
        <taxon>Bacteroidota</taxon>
        <taxon>Sphingobacteriia</taxon>
        <taxon>Sphingobacteriales</taxon>
        <taxon>Sphingobacteriaceae</taxon>
        <taxon>Pedobacter</taxon>
    </lineage>
</organism>